<keyword evidence="3 6" id="KW-0812">Transmembrane</keyword>
<feature type="transmembrane region" description="Helical" evidence="6">
    <location>
        <begin position="115"/>
        <end position="136"/>
    </location>
</feature>
<feature type="transmembrane region" description="Helical" evidence="6">
    <location>
        <begin position="212"/>
        <end position="231"/>
    </location>
</feature>
<dbReference type="EMBL" id="JACHEB010000005">
    <property type="protein sequence ID" value="MBB5329172.1"/>
    <property type="molecule type" value="Genomic_DNA"/>
</dbReference>
<feature type="transmembrane region" description="Helical" evidence="6">
    <location>
        <begin position="47"/>
        <end position="67"/>
    </location>
</feature>
<evidence type="ECO:0000313" key="7">
    <source>
        <dbReference type="EMBL" id="MBB5329172.1"/>
    </source>
</evidence>
<dbReference type="InterPro" id="IPR037185">
    <property type="entry name" value="EmrE-like"/>
</dbReference>
<feature type="transmembrane region" description="Helical" evidence="6">
    <location>
        <begin position="87"/>
        <end position="109"/>
    </location>
</feature>
<dbReference type="GO" id="GO:0016020">
    <property type="term" value="C:membrane"/>
    <property type="evidence" value="ECO:0007669"/>
    <property type="project" value="UniProtKB-SubCell"/>
</dbReference>
<organism evidence="7 8">
    <name type="scientific">Tunturiibacter gelidiferens</name>
    <dbReference type="NCBI Taxonomy" id="3069689"/>
    <lineage>
        <taxon>Bacteria</taxon>
        <taxon>Pseudomonadati</taxon>
        <taxon>Acidobacteriota</taxon>
        <taxon>Terriglobia</taxon>
        <taxon>Terriglobales</taxon>
        <taxon>Acidobacteriaceae</taxon>
        <taxon>Tunturiibacter</taxon>
    </lineage>
</organism>
<keyword evidence="8" id="KW-1185">Reference proteome</keyword>
<keyword evidence="4 6" id="KW-1133">Transmembrane helix</keyword>
<dbReference type="AlphaFoldDB" id="A0A9X0QEY9"/>
<dbReference type="Pfam" id="PF06800">
    <property type="entry name" value="Sugar_transport"/>
    <property type="match status" value="2"/>
</dbReference>
<dbReference type="InterPro" id="IPR010651">
    <property type="entry name" value="Sugar_transport"/>
</dbReference>
<comment type="similarity">
    <text evidence="2">Belongs to the GRP transporter (TC 2.A.7.5) family.</text>
</comment>
<comment type="caution">
    <text evidence="7">The sequence shown here is derived from an EMBL/GenBank/DDBJ whole genome shotgun (WGS) entry which is preliminary data.</text>
</comment>
<evidence type="ECO:0000256" key="4">
    <source>
        <dbReference type="ARBA" id="ARBA00022989"/>
    </source>
</evidence>
<dbReference type="Proteomes" id="UP000535182">
    <property type="component" value="Unassembled WGS sequence"/>
</dbReference>
<dbReference type="GO" id="GO:0015144">
    <property type="term" value="F:carbohydrate transmembrane transporter activity"/>
    <property type="evidence" value="ECO:0007669"/>
    <property type="project" value="InterPro"/>
</dbReference>
<feature type="transmembrane region" description="Helical" evidence="6">
    <location>
        <begin position="404"/>
        <end position="427"/>
    </location>
</feature>
<sequence length="433" mass="46520">MAADVEKGFTRHAEAGSLHTLGVLCGVTAGVWLGAAEAPTKLVNAGFSPFAISLCMVAGVFTARWTFPTLLKGTVYVFRDLMTCKHLLVWAILAGALWAVANTLTVFAIRDVGLAIAFPMWNTNALVGLFWGRVLFRELDGADGKTIAKVVLGSLCIVVAAIMLGFSTLHGTTSPSGRHALGGVLAAIGASLMWGTMYVPYRKAYLSGMNPLSFVTVFTVGELVTMCLLTWTLDGGRHSSVFQLVRGGHFLFWLFLGGFVWVIGDMFQQFAAKYLGIGRGIPLSNTNQLWGLAWGALVFGELATADNGHRLLVLAGSAVMILGALFISTAKASAAEHSSRNEALERECDRYGLDYNRVLLAQSGDEGGQPTEGRRWWDYAIILTAVAIFVCLGTKAVVPPLAMNFKWIVVLGAFLLVSLVGCGYRLYKQTGFS</sequence>
<comment type="subcellular location">
    <subcellularLocation>
        <location evidence="1">Membrane</location>
        <topology evidence="1">Multi-pass membrane protein</topology>
    </subcellularLocation>
</comment>
<name>A0A9X0QEY9_9BACT</name>
<keyword evidence="5 6" id="KW-0472">Membrane</keyword>
<evidence type="ECO:0000256" key="1">
    <source>
        <dbReference type="ARBA" id="ARBA00004141"/>
    </source>
</evidence>
<dbReference type="RefSeq" id="WP_183977370.1">
    <property type="nucleotide sequence ID" value="NZ_JACHEB010000005.1"/>
</dbReference>
<evidence type="ECO:0000256" key="6">
    <source>
        <dbReference type="SAM" id="Phobius"/>
    </source>
</evidence>
<feature type="transmembrane region" description="Helical" evidence="6">
    <location>
        <begin position="379"/>
        <end position="398"/>
    </location>
</feature>
<gene>
    <name evidence="7" type="ORF">HDF14_002788</name>
</gene>
<evidence type="ECO:0000313" key="8">
    <source>
        <dbReference type="Proteomes" id="UP000535182"/>
    </source>
</evidence>
<proteinExistence type="inferred from homology"/>
<evidence type="ECO:0000256" key="3">
    <source>
        <dbReference type="ARBA" id="ARBA00022692"/>
    </source>
</evidence>
<feature type="transmembrane region" description="Helical" evidence="6">
    <location>
        <begin position="148"/>
        <end position="168"/>
    </location>
</feature>
<feature type="transmembrane region" description="Helical" evidence="6">
    <location>
        <begin position="251"/>
        <end position="268"/>
    </location>
</feature>
<reference evidence="7 8" key="1">
    <citation type="submission" date="2020-08" db="EMBL/GenBank/DDBJ databases">
        <title>Genomic Encyclopedia of Type Strains, Phase IV (KMG-V): Genome sequencing to study the core and pangenomes of soil and plant-associated prokaryotes.</title>
        <authorList>
            <person name="Whitman W."/>
        </authorList>
    </citation>
    <scope>NUCLEOTIDE SEQUENCE [LARGE SCALE GENOMIC DNA]</scope>
    <source>
        <strain evidence="7 8">X5P2</strain>
    </source>
</reference>
<evidence type="ECO:0000256" key="5">
    <source>
        <dbReference type="ARBA" id="ARBA00023136"/>
    </source>
</evidence>
<feature type="transmembrane region" description="Helical" evidence="6">
    <location>
        <begin position="16"/>
        <end position="35"/>
    </location>
</feature>
<feature type="transmembrane region" description="Helical" evidence="6">
    <location>
        <begin position="180"/>
        <end position="200"/>
    </location>
</feature>
<accession>A0A9X0QEY9</accession>
<evidence type="ECO:0000256" key="2">
    <source>
        <dbReference type="ARBA" id="ARBA00006117"/>
    </source>
</evidence>
<dbReference type="PANTHER" id="PTHR16119">
    <property type="entry name" value="TRANSMEMBRANE PROTEIN 144"/>
    <property type="match status" value="1"/>
</dbReference>
<dbReference type="PANTHER" id="PTHR16119:SF17">
    <property type="entry name" value="TRANSMEMBRANE PROTEIN 144"/>
    <property type="match status" value="1"/>
</dbReference>
<dbReference type="SUPFAM" id="SSF103481">
    <property type="entry name" value="Multidrug resistance efflux transporter EmrE"/>
    <property type="match status" value="1"/>
</dbReference>
<protein>
    <submittedName>
        <fullName evidence="7">Glucose uptake protein GlcU</fullName>
    </submittedName>
</protein>
<feature type="transmembrane region" description="Helical" evidence="6">
    <location>
        <begin position="311"/>
        <end position="330"/>
    </location>
</feature>